<evidence type="ECO:0000313" key="1">
    <source>
        <dbReference type="EMBL" id="KKK62135.1"/>
    </source>
</evidence>
<dbReference type="AlphaFoldDB" id="A0A0F8XLZ8"/>
<protein>
    <recommendedName>
        <fullName evidence="2">Methyltransferase domain-containing protein</fullName>
    </recommendedName>
</protein>
<dbReference type="Gene3D" id="3.40.50.150">
    <property type="entry name" value="Vaccinia Virus protein VP39"/>
    <property type="match status" value="1"/>
</dbReference>
<dbReference type="Pfam" id="PF13489">
    <property type="entry name" value="Methyltransf_23"/>
    <property type="match status" value="1"/>
</dbReference>
<sequence length="194" mass="22320">MSIAEQEKAKYTKVWDNPLYREGCHSIGVWEDYCSSYGPDSSVIDLGCGTGRLVDRLNQAGHYAYGVDIAPNSVDPDILKSWNNRFSFQPLWEKIPLVSHQLWDVGVCTDVMEHIPEELVKDTLQCIMRACHQVFFLIAGTLDYAGRMGEVPLHLTVKSHAWWLERFLKMGWGVDMLSPGKYHRASSYYFRVWQ</sequence>
<dbReference type="CDD" id="cd02440">
    <property type="entry name" value="AdoMet_MTases"/>
    <property type="match status" value="1"/>
</dbReference>
<proteinExistence type="predicted"/>
<dbReference type="InterPro" id="IPR029063">
    <property type="entry name" value="SAM-dependent_MTases_sf"/>
</dbReference>
<organism evidence="1">
    <name type="scientific">marine sediment metagenome</name>
    <dbReference type="NCBI Taxonomy" id="412755"/>
    <lineage>
        <taxon>unclassified sequences</taxon>
        <taxon>metagenomes</taxon>
        <taxon>ecological metagenomes</taxon>
    </lineage>
</organism>
<comment type="caution">
    <text evidence="1">The sequence shown here is derived from an EMBL/GenBank/DDBJ whole genome shotgun (WGS) entry which is preliminary data.</text>
</comment>
<evidence type="ECO:0008006" key="2">
    <source>
        <dbReference type="Google" id="ProtNLM"/>
    </source>
</evidence>
<accession>A0A0F8XLZ8</accession>
<dbReference type="SUPFAM" id="SSF53335">
    <property type="entry name" value="S-adenosyl-L-methionine-dependent methyltransferases"/>
    <property type="match status" value="1"/>
</dbReference>
<dbReference type="EMBL" id="LAZR01062144">
    <property type="protein sequence ID" value="KKK62135.1"/>
    <property type="molecule type" value="Genomic_DNA"/>
</dbReference>
<gene>
    <name evidence="1" type="ORF">LCGC14_3007360</name>
</gene>
<name>A0A0F8XLZ8_9ZZZZ</name>
<reference evidence="1" key="1">
    <citation type="journal article" date="2015" name="Nature">
        <title>Complex archaea that bridge the gap between prokaryotes and eukaryotes.</title>
        <authorList>
            <person name="Spang A."/>
            <person name="Saw J.H."/>
            <person name="Jorgensen S.L."/>
            <person name="Zaremba-Niedzwiedzka K."/>
            <person name="Martijn J."/>
            <person name="Lind A.E."/>
            <person name="van Eijk R."/>
            <person name="Schleper C."/>
            <person name="Guy L."/>
            <person name="Ettema T.J."/>
        </authorList>
    </citation>
    <scope>NUCLEOTIDE SEQUENCE</scope>
</reference>